<dbReference type="Gene3D" id="1.10.510.10">
    <property type="entry name" value="Transferase(Phosphotransferase) domain 1"/>
    <property type="match status" value="1"/>
</dbReference>
<keyword evidence="15" id="KW-1015">Disulfide bond</keyword>
<dbReference type="AlphaFoldDB" id="A0A4D6N9K7"/>
<dbReference type="InterPro" id="IPR003609">
    <property type="entry name" value="Pan_app"/>
</dbReference>
<keyword evidence="16" id="KW-0675">Receptor</keyword>
<keyword evidence="17" id="KW-0325">Glycoprotein</keyword>
<dbReference type="SMART" id="SM00220">
    <property type="entry name" value="S_TKc"/>
    <property type="match status" value="1"/>
</dbReference>
<feature type="domain" description="Apple" evidence="25">
    <location>
        <begin position="343"/>
        <end position="431"/>
    </location>
</feature>
<dbReference type="InterPro" id="IPR000719">
    <property type="entry name" value="Prot_kinase_dom"/>
</dbReference>
<evidence type="ECO:0000256" key="16">
    <source>
        <dbReference type="ARBA" id="ARBA00023170"/>
    </source>
</evidence>
<keyword evidence="8 22" id="KW-0732">Signal</keyword>
<evidence type="ECO:0000259" key="25">
    <source>
        <dbReference type="PROSITE" id="PS50948"/>
    </source>
</evidence>
<keyword evidence="27" id="KW-1185">Reference proteome</keyword>
<evidence type="ECO:0000313" key="27">
    <source>
        <dbReference type="Proteomes" id="UP000501690"/>
    </source>
</evidence>
<keyword evidence="9" id="KW-0430">Lectin</keyword>
<dbReference type="EMBL" id="CP039354">
    <property type="protein sequence ID" value="QCE09592.1"/>
    <property type="molecule type" value="Genomic_DNA"/>
</dbReference>
<comment type="catalytic activity">
    <reaction evidence="19">
        <text>L-seryl-[protein] + ATP = O-phospho-L-seryl-[protein] + ADP + H(+)</text>
        <dbReference type="Rhea" id="RHEA:17989"/>
        <dbReference type="Rhea" id="RHEA-COMP:9863"/>
        <dbReference type="Rhea" id="RHEA-COMP:11604"/>
        <dbReference type="ChEBI" id="CHEBI:15378"/>
        <dbReference type="ChEBI" id="CHEBI:29999"/>
        <dbReference type="ChEBI" id="CHEBI:30616"/>
        <dbReference type="ChEBI" id="CHEBI:83421"/>
        <dbReference type="ChEBI" id="CHEBI:456216"/>
        <dbReference type="EC" id="2.7.11.1"/>
    </reaction>
</comment>
<evidence type="ECO:0000256" key="13">
    <source>
        <dbReference type="ARBA" id="ARBA00022989"/>
    </source>
</evidence>
<evidence type="ECO:0000256" key="19">
    <source>
        <dbReference type="ARBA" id="ARBA00048679"/>
    </source>
</evidence>
<dbReference type="SMART" id="SM00473">
    <property type="entry name" value="PAN_AP"/>
    <property type="match status" value="1"/>
</dbReference>
<keyword evidence="5" id="KW-0597">Phosphoprotein</keyword>
<evidence type="ECO:0000256" key="20">
    <source>
        <dbReference type="SAM" id="MobiDB-lite"/>
    </source>
</evidence>
<organism evidence="26 27">
    <name type="scientific">Vigna unguiculata</name>
    <name type="common">Cowpea</name>
    <dbReference type="NCBI Taxonomy" id="3917"/>
    <lineage>
        <taxon>Eukaryota</taxon>
        <taxon>Viridiplantae</taxon>
        <taxon>Streptophyta</taxon>
        <taxon>Embryophyta</taxon>
        <taxon>Tracheophyta</taxon>
        <taxon>Spermatophyta</taxon>
        <taxon>Magnoliopsida</taxon>
        <taxon>eudicotyledons</taxon>
        <taxon>Gunneridae</taxon>
        <taxon>Pentapetalae</taxon>
        <taxon>rosids</taxon>
        <taxon>fabids</taxon>
        <taxon>Fabales</taxon>
        <taxon>Fabaceae</taxon>
        <taxon>Papilionoideae</taxon>
        <taxon>50 kb inversion clade</taxon>
        <taxon>NPAAA clade</taxon>
        <taxon>indigoferoid/millettioid clade</taxon>
        <taxon>Phaseoleae</taxon>
        <taxon>Vigna</taxon>
    </lineage>
</organism>
<evidence type="ECO:0000256" key="1">
    <source>
        <dbReference type="ARBA" id="ARBA00004251"/>
    </source>
</evidence>
<evidence type="ECO:0000256" key="7">
    <source>
        <dbReference type="ARBA" id="ARBA00022692"/>
    </source>
</evidence>
<keyword evidence="4" id="KW-0723">Serine/threonine-protein kinase</keyword>
<dbReference type="Gene3D" id="3.30.200.20">
    <property type="entry name" value="Phosphorylase Kinase, domain 1"/>
    <property type="match status" value="1"/>
</dbReference>
<evidence type="ECO:0000256" key="22">
    <source>
        <dbReference type="SAM" id="SignalP"/>
    </source>
</evidence>
<evidence type="ECO:0000256" key="11">
    <source>
        <dbReference type="ARBA" id="ARBA00022777"/>
    </source>
</evidence>
<dbReference type="InterPro" id="IPR001245">
    <property type="entry name" value="Ser-Thr/Tyr_kinase_cat_dom"/>
</dbReference>
<evidence type="ECO:0000256" key="4">
    <source>
        <dbReference type="ARBA" id="ARBA00022527"/>
    </source>
</evidence>
<dbReference type="FunFam" id="2.90.10.10:FF:000009">
    <property type="entry name" value="Receptor-like serine/threonine-protein kinase SD1-8"/>
    <property type="match status" value="1"/>
</dbReference>
<dbReference type="FunFam" id="1.10.510.10:FF:000060">
    <property type="entry name" value="G-type lectin S-receptor-like serine/threonine-protein kinase"/>
    <property type="match status" value="1"/>
</dbReference>
<dbReference type="InterPro" id="IPR008271">
    <property type="entry name" value="Ser/Thr_kinase_AS"/>
</dbReference>
<evidence type="ECO:0000256" key="10">
    <source>
        <dbReference type="ARBA" id="ARBA00022741"/>
    </source>
</evidence>
<dbReference type="PROSITE" id="PS00108">
    <property type="entry name" value="PROTEIN_KINASE_ST"/>
    <property type="match status" value="1"/>
</dbReference>
<dbReference type="PROSITE" id="PS50011">
    <property type="entry name" value="PROTEIN_KINASE_DOM"/>
    <property type="match status" value="1"/>
</dbReference>
<dbReference type="PANTHER" id="PTHR27002">
    <property type="entry name" value="RECEPTOR-LIKE SERINE/THREONINE-PROTEIN KINASE SD1-8"/>
    <property type="match status" value="1"/>
</dbReference>
<dbReference type="PROSITE" id="PS50948">
    <property type="entry name" value="PAN"/>
    <property type="match status" value="1"/>
</dbReference>
<keyword evidence="12" id="KW-0067">ATP-binding</keyword>
<dbReference type="GO" id="GO:0030246">
    <property type="term" value="F:carbohydrate binding"/>
    <property type="evidence" value="ECO:0007669"/>
    <property type="project" value="UniProtKB-KW"/>
</dbReference>
<gene>
    <name evidence="26" type="ORF">DEO72_LG10g813</name>
</gene>
<feature type="region of interest" description="Disordered" evidence="20">
    <location>
        <begin position="973"/>
        <end position="996"/>
    </location>
</feature>
<evidence type="ECO:0000256" key="9">
    <source>
        <dbReference type="ARBA" id="ARBA00022734"/>
    </source>
</evidence>
<dbReference type="SUPFAM" id="SSF51110">
    <property type="entry name" value="alpha-D-mannose-specific plant lectins"/>
    <property type="match status" value="1"/>
</dbReference>
<evidence type="ECO:0000313" key="26">
    <source>
        <dbReference type="EMBL" id="QCE09592.1"/>
    </source>
</evidence>
<dbReference type="InterPro" id="IPR036426">
    <property type="entry name" value="Bulb-type_lectin_dom_sf"/>
</dbReference>
<keyword evidence="11 26" id="KW-0418">Kinase</keyword>
<dbReference type="PANTHER" id="PTHR27002:SF798">
    <property type="entry name" value="S-LOCUS LECTIN KINASE FAMILY PROTEIN"/>
    <property type="match status" value="1"/>
</dbReference>
<feature type="chain" id="PRO_5020039017" description="non-specific serine/threonine protein kinase" evidence="22">
    <location>
        <begin position="27"/>
        <end position="996"/>
    </location>
</feature>
<dbReference type="Pfam" id="PF00954">
    <property type="entry name" value="S_locus_glycop"/>
    <property type="match status" value="1"/>
</dbReference>
<comment type="catalytic activity">
    <reaction evidence="18">
        <text>L-threonyl-[protein] + ATP = O-phospho-L-threonyl-[protein] + ADP + H(+)</text>
        <dbReference type="Rhea" id="RHEA:46608"/>
        <dbReference type="Rhea" id="RHEA-COMP:11060"/>
        <dbReference type="Rhea" id="RHEA-COMP:11605"/>
        <dbReference type="ChEBI" id="CHEBI:15378"/>
        <dbReference type="ChEBI" id="CHEBI:30013"/>
        <dbReference type="ChEBI" id="CHEBI:30616"/>
        <dbReference type="ChEBI" id="CHEBI:61977"/>
        <dbReference type="ChEBI" id="CHEBI:456216"/>
        <dbReference type="EC" id="2.7.11.1"/>
    </reaction>
</comment>
<evidence type="ECO:0000256" key="8">
    <source>
        <dbReference type="ARBA" id="ARBA00022729"/>
    </source>
</evidence>
<accession>A0A4D6N9K7</accession>
<dbReference type="InterPro" id="IPR001480">
    <property type="entry name" value="Bulb-type_lectin_dom"/>
</dbReference>
<dbReference type="Proteomes" id="UP000501690">
    <property type="component" value="Linkage Group LG10"/>
</dbReference>
<name>A0A4D6N9K7_VIGUN</name>
<feature type="domain" description="Protein kinase" evidence="23">
    <location>
        <begin position="680"/>
        <end position="966"/>
    </location>
</feature>
<dbReference type="SMART" id="SM00108">
    <property type="entry name" value="B_lectin"/>
    <property type="match status" value="1"/>
</dbReference>
<dbReference type="FunFam" id="3.30.200.20:FF:000330">
    <property type="entry name" value="G-type lectin S-receptor-like serine/threonine-protein kinase At4g03230"/>
    <property type="match status" value="1"/>
</dbReference>
<dbReference type="Pfam" id="PF07714">
    <property type="entry name" value="PK_Tyr_Ser-Thr"/>
    <property type="match status" value="1"/>
</dbReference>
<feature type="compositionally biased region" description="Polar residues" evidence="20">
    <location>
        <begin position="981"/>
        <end position="996"/>
    </location>
</feature>
<keyword evidence="6" id="KW-0808">Transferase</keyword>
<dbReference type="Gene3D" id="2.90.10.10">
    <property type="entry name" value="Bulb-type lectin domain"/>
    <property type="match status" value="1"/>
</dbReference>
<dbReference type="InterPro" id="IPR000858">
    <property type="entry name" value="S_locus_glycoprot_dom"/>
</dbReference>
<feature type="domain" description="Bulb-type lectin" evidence="24">
    <location>
        <begin position="37"/>
        <end position="154"/>
    </location>
</feature>
<evidence type="ECO:0000256" key="18">
    <source>
        <dbReference type="ARBA" id="ARBA00047899"/>
    </source>
</evidence>
<dbReference type="EC" id="2.7.11.1" evidence="2"/>
<evidence type="ECO:0000256" key="21">
    <source>
        <dbReference type="SAM" id="Phobius"/>
    </source>
</evidence>
<proteinExistence type="predicted"/>
<sequence length="996" mass="112244">MRSEGVVLSFSLLLLWLPLCFQICLGGDTLKVNQNITQDSSEGNLVSSNATFELGFFSPSGMENGEKRYLGIWYHGLEPQTVVWVANRDDPVADSSGVFRIAEDGNLVVEDAFKTRWSSELGASSSSNRTLQLLDSGNLVLKEDDSETTYLWESFQNPTDTFLPGMKMDASLSLTCWRDSANPAPGNFTFKLTQQAETRSFVVQSRSQIYWTLAELDLDNTEAASQVVFNLLNNDIWNTKTYNYSNKTLFVSQPYTYNKSRLLMNYSGEIVFLKWDEKELQWNKKWSGPESKCDMYDYCGSFSLCNKDNSIPCRCFPGFSSIHVSRSDGEWKSKGCVRKSASCTNNDVMFLNFTNIKVDDPDQEIDTQTEAECQSWCINMCPQSQCQAYSFNTSTFRDSNSYSCNIWTRPLTSLVENYPRGRDLSILVKTSDIAPTAKSCEPCGIYAIPYPLSTGANCGDPTYNNFNCDKSTGKVSFMIPGGRSYPVTWIDEDTRMFLIKTDYFYLFNSSFSSQNRTDFPFNIAEYIEDSVIKMNWLPAPEPPCSKLTDCMNWPNSTCRATGEGGSRCRCDSNYNWNDTLISCTQEELSGNHSTRLELILLPTLGTLAAVTCIIAFGIVWRKKKARKLDGASTRIQESLYESERHVKGLIGLGSLEEKDIEGIEVPFYTFASILAATDNFSDSNKLGRGGYGPVYKGTFPGGQEIAVKRLSSVSTQGLQEFKNEVILIAKLQHRNLVRLRGYCIKGDENILLYEYMPNKSLDSFIFDRSRTILLDWPMRFEIIVGIARGMLYLHQDSRLRVIHRDLKTSNVLLDQEMNPKISDFGLAKIFGGKETEASTERVMGTYGYMAPEYALDGLFSVKSDVFSFGVVLLEILSGKRNTGFYESKQISSLLGYAWKLWSEKKLLDIMDPSLGETCNENQFFKCAVVGLLCIQDEPSDRPTMSNVLYMLDIETTSMPIPTQPTFFMNKRYSGSASSSSKPETSLKFDSSYEQGR</sequence>
<evidence type="ECO:0000259" key="24">
    <source>
        <dbReference type="PROSITE" id="PS50927"/>
    </source>
</evidence>
<keyword evidence="14 21" id="KW-0472">Membrane</keyword>
<keyword evidence="3" id="KW-1003">Cell membrane</keyword>
<keyword evidence="13 21" id="KW-1133">Transmembrane helix</keyword>
<reference evidence="26 27" key="1">
    <citation type="submission" date="2019-04" db="EMBL/GenBank/DDBJ databases">
        <title>An improved genome assembly and genetic linkage map for asparagus bean, Vigna unguiculata ssp. sesquipedialis.</title>
        <authorList>
            <person name="Xia Q."/>
            <person name="Zhang R."/>
            <person name="Dong Y."/>
        </authorList>
    </citation>
    <scope>NUCLEOTIDE SEQUENCE [LARGE SCALE GENOMIC DNA]</scope>
    <source>
        <tissue evidence="26">Leaf</tissue>
    </source>
</reference>
<evidence type="ECO:0000256" key="3">
    <source>
        <dbReference type="ARBA" id="ARBA00022475"/>
    </source>
</evidence>
<dbReference type="SUPFAM" id="SSF56112">
    <property type="entry name" value="Protein kinase-like (PK-like)"/>
    <property type="match status" value="1"/>
</dbReference>
<evidence type="ECO:0000256" key="17">
    <source>
        <dbReference type="ARBA" id="ARBA00023180"/>
    </source>
</evidence>
<dbReference type="GO" id="GO:0005886">
    <property type="term" value="C:plasma membrane"/>
    <property type="evidence" value="ECO:0007669"/>
    <property type="project" value="UniProtKB-SubCell"/>
</dbReference>
<evidence type="ECO:0000256" key="6">
    <source>
        <dbReference type="ARBA" id="ARBA00022679"/>
    </source>
</evidence>
<dbReference type="GO" id="GO:0048544">
    <property type="term" value="P:recognition of pollen"/>
    <property type="evidence" value="ECO:0007669"/>
    <property type="project" value="InterPro"/>
</dbReference>
<dbReference type="GO" id="GO:0004674">
    <property type="term" value="F:protein serine/threonine kinase activity"/>
    <property type="evidence" value="ECO:0007669"/>
    <property type="project" value="UniProtKB-KW"/>
</dbReference>
<dbReference type="PROSITE" id="PS50927">
    <property type="entry name" value="BULB_LECTIN"/>
    <property type="match status" value="1"/>
</dbReference>
<evidence type="ECO:0000256" key="2">
    <source>
        <dbReference type="ARBA" id="ARBA00012513"/>
    </source>
</evidence>
<protein>
    <recommendedName>
        <fullName evidence="2">non-specific serine/threonine protein kinase</fullName>
        <ecNumber evidence="2">2.7.11.1</ecNumber>
    </recommendedName>
</protein>
<feature type="transmembrane region" description="Helical" evidence="21">
    <location>
        <begin position="598"/>
        <end position="620"/>
    </location>
</feature>
<keyword evidence="7 21" id="KW-0812">Transmembrane</keyword>
<evidence type="ECO:0000259" key="23">
    <source>
        <dbReference type="PROSITE" id="PS50011"/>
    </source>
</evidence>
<dbReference type="GO" id="GO:0005524">
    <property type="term" value="F:ATP binding"/>
    <property type="evidence" value="ECO:0007669"/>
    <property type="project" value="UniProtKB-KW"/>
</dbReference>
<keyword evidence="10" id="KW-0547">Nucleotide-binding</keyword>
<evidence type="ECO:0000256" key="5">
    <source>
        <dbReference type="ARBA" id="ARBA00022553"/>
    </source>
</evidence>
<comment type="subcellular location">
    <subcellularLocation>
        <location evidence="1">Cell membrane</location>
        <topology evidence="1">Single-pass type I membrane protein</topology>
    </subcellularLocation>
</comment>
<dbReference type="Pfam" id="PF01453">
    <property type="entry name" value="B_lectin"/>
    <property type="match status" value="1"/>
</dbReference>
<evidence type="ECO:0000256" key="15">
    <source>
        <dbReference type="ARBA" id="ARBA00023157"/>
    </source>
</evidence>
<dbReference type="InterPro" id="IPR011009">
    <property type="entry name" value="Kinase-like_dom_sf"/>
</dbReference>
<dbReference type="CDD" id="cd00028">
    <property type="entry name" value="B_lectin"/>
    <property type="match status" value="1"/>
</dbReference>
<feature type="signal peptide" evidence="22">
    <location>
        <begin position="1"/>
        <end position="26"/>
    </location>
</feature>
<evidence type="ECO:0000256" key="14">
    <source>
        <dbReference type="ARBA" id="ARBA00023136"/>
    </source>
</evidence>
<dbReference type="CDD" id="cd14066">
    <property type="entry name" value="STKc_IRAK"/>
    <property type="match status" value="1"/>
</dbReference>
<evidence type="ECO:0000256" key="12">
    <source>
        <dbReference type="ARBA" id="ARBA00022840"/>
    </source>
</evidence>